<name>A0A6J5SJK2_9CAUD</name>
<protein>
    <submittedName>
        <fullName evidence="1">Uncharacterized protein</fullName>
    </submittedName>
</protein>
<reference evidence="1" key="1">
    <citation type="submission" date="2020-05" db="EMBL/GenBank/DDBJ databases">
        <authorList>
            <person name="Chiriac C."/>
            <person name="Salcher M."/>
            <person name="Ghai R."/>
            <person name="Kavagutti S V."/>
        </authorList>
    </citation>
    <scope>NUCLEOTIDE SEQUENCE</scope>
</reference>
<gene>
    <name evidence="1" type="ORF">UFOVP1454_41</name>
</gene>
<proteinExistence type="predicted"/>
<organism evidence="1">
    <name type="scientific">uncultured Caudovirales phage</name>
    <dbReference type="NCBI Taxonomy" id="2100421"/>
    <lineage>
        <taxon>Viruses</taxon>
        <taxon>Duplodnaviria</taxon>
        <taxon>Heunggongvirae</taxon>
        <taxon>Uroviricota</taxon>
        <taxon>Caudoviricetes</taxon>
        <taxon>Peduoviridae</taxon>
        <taxon>Maltschvirus</taxon>
        <taxon>Maltschvirus maltsch</taxon>
    </lineage>
</organism>
<evidence type="ECO:0000313" key="1">
    <source>
        <dbReference type="EMBL" id="CAB4214437.1"/>
    </source>
</evidence>
<sequence>MEITTGNLKYHNLFRSINRATAETIYRFLVDMGATKDARFFWDEDTGKMHVMTKTYYDSPMQPTAEDDGKRAGDRYYDINDYIKLLIRWDRAAYRRMRNVEGKINQMHQAVESLKRQL</sequence>
<dbReference type="EMBL" id="LR797414">
    <property type="protein sequence ID" value="CAB4214437.1"/>
    <property type="molecule type" value="Genomic_DNA"/>
</dbReference>
<accession>A0A6J5SJK2</accession>